<dbReference type="RefSeq" id="WP_188582874.1">
    <property type="nucleotide sequence ID" value="NZ_BMDZ01000111.1"/>
</dbReference>
<keyword evidence="3" id="KW-1185">Reference proteome</keyword>
<name>A0ABQ1J7U5_9PROT</name>
<feature type="region of interest" description="Disordered" evidence="1">
    <location>
        <begin position="69"/>
        <end position="89"/>
    </location>
</feature>
<accession>A0ABQ1J7U5</accession>
<sequence length="89" mass="9901">MADRKKTGGALGDGRPGRNALDQIRLHTPSRRHEPHPDAVAAACDPIPQSLLALAEELEEALTVALDERRRHSADADRQLRRKLRNTLH</sequence>
<reference evidence="3" key="1">
    <citation type="journal article" date="2019" name="Int. J. Syst. Evol. Microbiol.">
        <title>The Global Catalogue of Microorganisms (GCM) 10K type strain sequencing project: providing services to taxonomists for standard genome sequencing and annotation.</title>
        <authorList>
            <consortium name="The Broad Institute Genomics Platform"/>
            <consortium name="The Broad Institute Genome Sequencing Center for Infectious Disease"/>
            <person name="Wu L."/>
            <person name="Ma J."/>
        </authorList>
    </citation>
    <scope>NUCLEOTIDE SEQUENCE [LARGE SCALE GENOMIC DNA]</scope>
    <source>
        <strain evidence="3">CGMCC 1.10188</strain>
    </source>
</reference>
<evidence type="ECO:0000313" key="3">
    <source>
        <dbReference type="Proteomes" id="UP000603352"/>
    </source>
</evidence>
<feature type="region of interest" description="Disordered" evidence="1">
    <location>
        <begin position="1"/>
        <end position="38"/>
    </location>
</feature>
<organism evidence="2 3">
    <name type="scientific">Tistrella bauzanensis</name>
    <dbReference type="NCBI Taxonomy" id="657419"/>
    <lineage>
        <taxon>Bacteria</taxon>
        <taxon>Pseudomonadati</taxon>
        <taxon>Pseudomonadota</taxon>
        <taxon>Alphaproteobacteria</taxon>
        <taxon>Geminicoccales</taxon>
        <taxon>Geminicoccaceae</taxon>
        <taxon>Tistrella</taxon>
    </lineage>
</organism>
<evidence type="ECO:0000313" key="2">
    <source>
        <dbReference type="EMBL" id="GGB62130.1"/>
    </source>
</evidence>
<comment type="caution">
    <text evidence="2">The sequence shown here is derived from an EMBL/GenBank/DDBJ whole genome shotgun (WGS) entry which is preliminary data.</text>
</comment>
<proteinExistence type="predicted"/>
<evidence type="ECO:0000256" key="1">
    <source>
        <dbReference type="SAM" id="MobiDB-lite"/>
    </source>
</evidence>
<feature type="compositionally biased region" description="Basic and acidic residues" evidence="1">
    <location>
        <begin position="69"/>
        <end position="79"/>
    </location>
</feature>
<dbReference type="EMBL" id="BMDZ01000111">
    <property type="protein sequence ID" value="GGB62130.1"/>
    <property type="molecule type" value="Genomic_DNA"/>
</dbReference>
<dbReference type="Proteomes" id="UP000603352">
    <property type="component" value="Unassembled WGS sequence"/>
</dbReference>
<protein>
    <submittedName>
        <fullName evidence="2">Uncharacterized protein</fullName>
    </submittedName>
</protein>
<feature type="compositionally biased region" description="Basic residues" evidence="1">
    <location>
        <begin position="80"/>
        <end position="89"/>
    </location>
</feature>
<gene>
    <name evidence="2" type="ORF">GCM10011505_48450</name>
</gene>